<comment type="caution">
    <text evidence="2">The sequence shown here is derived from an EMBL/GenBank/DDBJ whole genome shotgun (WGS) entry which is preliminary data.</text>
</comment>
<dbReference type="SUPFAM" id="SSF90257">
    <property type="entry name" value="Myosin rod fragments"/>
    <property type="match status" value="1"/>
</dbReference>
<evidence type="ECO:0000313" key="2">
    <source>
        <dbReference type="EMBL" id="CAB9510477.1"/>
    </source>
</evidence>
<dbReference type="Proteomes" id="UP001153069">
    <property type="component" value="Unassembled WGS sequence"/>
</dbReference>
<evidence type="ECO:0000256" key="1">
    <source>
        <dbReference type="SAM" id="Coils"/>
    </source>
</evidence>
<keyword evidence="3" id="KW-1185">Reference proteome</keyword>
<reference evidence="2" key="1">
    <citation type="submission" date="2020-06" db="EMBL/GenBank/DDBJ databases">
        <authorList>
            <consortium name="Plant Systems Biology data submission"/>
        </authorList>
    </citation>
    <scope>NUCLEOTIDE SEQUENCE</scope>
    <source>
        <strain evidence="2">D6</strain>
    </source>
</reference>
<gene>
    <name evidence="2" type="ORF">SEMRO_438_G142980.1</name>
</gene>
<protein>
    <submittedName>
        <fullName evidence="2">Uncharacterized protein</fullName>
    </submittedName>
</protein>
<sequence length="399" mass="44594">MTSIFSIASVANPSSHGDHGVVSTMTNRHLAEENNKLKEQVAEGKRKIQTLAKKLSAANADVARSVQSVAVYDTLEGKYNQCIKERNEARSELAKAHQEEQDLCWMVAKLQEQMTQMEKTHSLQMETSREKSEALKDLLESVSAQASELTASKEAVESELKATQSKAQTLQDNLTESKNTQRKLLEDVKQLSAEKVEMSKKISILGANIQANEQHRKQMEAKSATLAYERNTLSRELNKANMEYKKLFATKQSLATTAGERSQTIEAMRKSIQAKDSENVRVVSELDMVSHSHDMALLEIDALKKALNDTVKTLEKKEVEAKTTQEQLESEIMKLSEQKGSLDMELESSRQEVSSLKDCVADREEKIKQEQEKLAALGCSEKIQVLSGVGKISFTESHF</sequence>
<organism evidence="2 3">
    <name type="scientific">Seminavis robusta</name>
    <dbReference type="NCBI Taxonomy" id="568900"/>
    <lineage>
        <taxon>Eukaryota</taxon>
        <taxon>Sar</taxon>
        <taxon>Stramenopiles</taxon>
        <taxon>Ochrophyta</taxon>
        <taxon>Bacillariophyta</taxon>
        <taxon>Bacillariophyceae</taxon>
        <taxon>Bacillariophycidae</taxon>
        <taxon>Naviculales</taxon>
        <taxon>Naviculaceae</taxon>
        <taxon>Seminavis</taxon>
    </lineage>
</organism>
<dbReference type="AlphaFoldDB" id="A0A9N8HF34"/>
<feature type="coiled-coil region" evidence="1">
    <location>
        <begin position="125"/>
        <end position="201"/>
    </location>
</feature>
<dbReference type="EMBL" id="CAICTM010000437">
    <property type="protein sequence ID" value="CAB9510477.1"/>
    <property type="molecule type" value="Genomic_DNA"/>
</dbReference>
<evidence type="ECO:0000313" key="3">
    <source>
        <dbReference type="Proteomes" id="UP001153069"/>
    </source>
</evidence>
<keyword evidence="1" id="KW-0175">Coiled coil</keyword>
<proteinExistence type="predicted"/>
<feature type="coiled-coil region" evidence="1">
    <location>
        <begin position="27"/>
        <end position="99"/>
    </location>
</feature>
<feature type="coiled-coil region" evidence="1">
    <location>
        <begin position="297"/>
        <end position="352"/>
    </location>
</feature>
<name>A0A9N8HF34_9STRA</name>
<dbReference type="OrthoDB" id="10255522at2759"/>
<accession>A0A9N8HF34</accession>